<reference evidence="2" key="1">
    <citation type="submission" date="2023-08" db="EMBL/GenBank/DDBJ databases">
        <authorList>
            <person name="Chen Y."/>
            <person name="Shah S."/>
            <person name="Dougan E. K."/>
            <person name="Thang M."/>
            <person name="Chan C."/>
        </authorList>
    </citation>
    <scope>NUCLEOTIDE SEQUENCE</scope>
</reference>
<evidence type="ECO:0000256" key="1">
    <source>
        <dbReference type="ARBA" id="ARBA00006545"/>
    </source>
</evidence>
<dbReference type="InterPro" id="IPR026847">
    <property type="entry name" value="VPS13"/>
</dbReference>
<evidence type="ECO:0000313" key="2">
    <source>
        <dbReference type="EMBL" id="CAJ1378307.1"/>
    </source>
</evidence>
<sequence>MVTAAVEHVLVRFLQPYVDGIDSNDLRLSLWSGKLELKDVKVKEDVLGLLGVEGVRVPNGRVRRICITLPSKTRLLSGKISVEVEGVQIQAEHISESLDDEALRNVRRTKQQAVELRMTQLRDMYKRKEQAQEAYEQAEPGFGMRFARRLINNLSLKLSSVSAAFSSRDPAVAASAAMDSLEVQSCDVFFRKLPSNEVVESQGTSLYKILSFDGLSLSYGLTMQALSKVVSPVRAELKVGHVPDNGLLRLEVDLAIDKVTEIQLKRSQLVGVKALNASLKDKWDRLRGMLVEPQVEAQLMAAVDKSQERYFNLFRQQCLSNIDKNEAKVVQALDQTGLNYRPLSSAEEKELETLEIVLPFQLLATERCRAEDFITELVKKATPQAKAGWFSRTFFGKQEEESSLDKLSAEELLKELHSAADVEVVEPPQKMNIMLQGGQALLDVEDDTRGGSSLQLLKLDLNTTSLAVNVASATDHRGQSSADFGLFLNLGSVTVSHQQKPFLKPKVGVDNVQALDLRLENKLESTQNLMVLSLTFAPMEIFMIPGLVASILGFLPGVAEVEKAANIKDHKKQQLELILEDSEADTGPTRAERLRSVLDANAERAKELALEVYNRIPDKISIDIRLFAPTVHVPVASVGKAVITLGQLVVATPEPCLFDRLSFNIDLNHTQVCTVSKQGESFDVVEPLPINITFKYIEEKTNLLVAVAVKVGHLSLSASPEAVNLLMGLPQAMVSMVTMPEGSEAKPSPPQPVHEKVPLLLEKIDAAGRKSIAADVLGEDFAALQRAKELQKKSMRTTVAVEFEDATFALSDSIMPLLRLRLESMPPGLQLSVESGNVSLTLQEASLGIEVLNPRHGDWEPFLERFDFGASLSVAESVRLSVHALGPLLVNLVPTPTRQILELLPLLLKSLRPPALDGSDQPLEDAITSGPKIRVVSLWGGHLEVICTCRDGKPSTVKVAPTGSQWLALDEHTSVLALKHFRVRVPGSDTMSDPLWFEQNAAVAVPDCAGEVVAQLLTPQPDHRLLLLAPALRIHNATDVPLAIRFHEDSRATVVPQLEAATCDAALLGVSPELAVTSHGEKLSSPDSEFVCLPPNSICAVPPAATKAELGATILSLRPLTHSDFSPPSLVGRKPVEGVPCKGGKSESAMHFMVVPETDAGVAGSSGKVKHLCIRPTVSLMNALPIGRLGLDLGPASLELPALQRKNFYGLSVEQLRGGLQLGCRLTPEAPWSAKVALEGSDVVERDSSVQGDEAKVLEVREKSAGAPAAVELECLGYGRIRFSCPYWLLDRSGLKEQGLGKLEVHVGGAKLPSQDGVTLLHADCFENSCELVLRSERGSLPKHSMKLPPNFETFIWRTPSGCLALNLNIGRVKSTSVHGATSMEFTLMPRLVLTNTSDEELELETPERRNLKLLARESRVLHWDVPAKTEGIDILATTFRFRPGGGDFSGAVLCSDGSAGSTPFVLRRNGAVEVWSVDVAPLYGKMGVSIRAGSDFVARNKAEGEVRMQLQAVADDGKEEDVIQVKPGGEPVPIGWCRPFAGKRCRAVKVTVGAESINIPDLQRSAVWPLQPVKMPGGKARKGLVLRVARSGTTTELALEETAERDPATGSQAFQASLELNVKLGRAGISLIDEGPPKPRELFFFSLDMLRLEYLQDAARDAEKITMSISEVQAICQLPGRSDGKDKVNMLDLNRLQHLPNALLQNQELPAVVLANHSAGGKSFLQFHMIRQATSSRDLCVSSSQLDVDKLDFTLDEMWLTPLKQWLSDLGGGGLDVFGSTAEDLLSTAGKPITDGYVAPDVPAVVQAEQVKIGGLDTTVWCSLRLKYLDFLPVYVRAALKVLSFSSFFTLDGVSLVLPARQLEPHRGSLQDYATTIGSQYAYSVLDHIASLLGKSSLLNLPKAPLKLGGAAVALVGDNLKGVTDGAVSMLRNLTLDDEYIARKNRAPKGPIQGAGQGFSAAGKSLWEGVEGMLDVVNKPMEGAKKDGLWGFATGLTKGAMGTIVKPVAAIGTAIGEVGSGLASTTNQLNENEAIQRRRATRRLRLPRLLFGELGEVRPYMNIDALLLQRYGESLSGVCEVVSLEPGGDGKAKSVLLLFSDKLAVASASAEAPEAPSRLERGFPPLKSNKQGAPLRGLHFSELREVSQEGTALNLHTIQGQKYPLELKQAWLPEGAVQALVEGLSAGARHKRLEAHRTWADLRSILRGEAHAARKRDMRMVAETGLKMHPSEDMLKDRGAARSRLLEVFEVERHQFGWGTCGWPTDGDLQWRWVGSDGKKHPQVDEKLGKDKVTKCKEPPCQLGGLYKAVGPWSIDVTEHTDAEGWVYGMAWSQPEWNKKPLMMDVLRRRRWTRPYS</sequence>
<organism evidence="2 3">
    <name type="scientific">Effrenium voratum</name>
    <dbReference type="NCBI Taxonomy" id="2562239"/>
    <lineage>
        <taxon>Eukaryota</taxon>
        <taxon>Sar</taxon>
        <taxon>Alveolata</taxon>
        <taxon>Dinophyceae</taxon>
        <taxon>Suessiales</taxon>
        <taxon>Symbiodiniaceae</taxon>
        <taxon>Effrenium</taxon>
    </lineage>
</organism>
<keyword evidence="3" id="KW-1185">Reference proteome</keyword>
<protein>
    <recommendedName>
        <fullName evidence="4">Vacuolar protein sorting-associated protein 13C</fullName>
    </recommendedName>
</protein>
<dbReference type="GO" id="GO:0045053">
    <property type="term" value="P:protein retention in Golgi apparatus"/>
    <property type="evidence" value="ECO:0007669"/>
    <property type="project" value="TreeGrafter"/>
</dbReference>
<gene>
    <name evidence="2" type="ORF">EVOR1521_LOCUS6878</name>
</gene>
<name>A0AA36I141_9DINO</name>
<dbReference type="GO" id="GO:0006623">
    <property type="term" value="P:protein targeting to vacuole"/>
    <property type="evidence" value="ECO:0007669"/>
    <property type="project" value="TreeGrafter"/>
</dbReference>
<comment type="similarity">
    <text evidence="1">Belongs to the VPS13 family.</text>
</comment>
<comment type="caution">
    <text evidence="2">The sequence shown here is derived from an EMBL/GenBank/DDBJ whole genome shotgun (WGS) entry which is preliminary data.</text>
</comment>
<accession>A0AA36I141</accession>
<evidence type="ECO:0000313" key="3">
    <source>
        <dbReference type="Proteomes" id="UP001178507"/>
    </source>
</evidence>
<dbReference type="Proteomes" id="UP001178507">
    <property type="component" value="Unassembled WGS sequence"/>
</dbReference>
<evidence type="ECO:0008006" key="4">
    <source>
        <dbReference type="Google" id="ProtNLM"/>
    </source>
</evidence>
<dbReference type="EMBL" id="CAUJNA010000530">
    <property type="protein sequence ID" value="CAJ1378307.1"/>
    <property type="molecule type" value="Genomic_DNA"/>
</dbReference>
<proteinExistence type="inferred from homology"/>
<dbReference type="PANTHER" id="PTHR16166:SF93">
    <property type="entry name" value="INTERMEMBRANE LIPID TRANSFER PROTEIN VPS13"/>
    <property type="match status" value="1"/>
</dbReference>
<dbReference type="PANTHER" id="PTHR16166">
    <property type="entry name" value="VACUOLAR PROTEIN SORTING-ASSOCIATED PROTEIN VPS13"/>
    <property type="match status" value="1"/>
</dbReference>